<gene>
    <name evidence="1" type="ORF">KM92DES2_10812</name>
</gene>
<evidence type="ECO:0000313" key="1">
    <source>
        <dbReference type="EMBL" id="SBV96594.1"/>
    </source>
</evidence>
<dbReference type="AlphaFoldDB" id="A0A212JAW7"/>
<organism evidence="1">
    <name type="scientific">uncultured Desulfovibrio sp</name>
    <dbReference type="NCBI Taxonomy" id="167968"/>
    <lineage>
        <taxon>Bacteria</taxon>
        <taxon>Pseudomonadati</taxon>
        <taxon>Thermodesulfobacteriota</taxon>
        <taxon>Desulfovibrionia</taxon>
        <taxon>Desulfovibrionales</taxon>
        <taxon>Desulfovibrionaceae</taxon>
        <taxon>Desulfovibrio</taxon>
        <taxon>environmental samples</taxon>
    </lineage>
</organism>
<name>A0A212JAW7_9BACT</name>
<dbReference type="EMBL" id="FLUP01000001">
    <property type="protein sequence ID" value="SBV96594.1"/>
    <property type="molecule type" value="Genomic_DNA"/>
</dbReference>
<reference evidence="1" key="1">
    <citation type="submission" date="2016-04" db="EMBL/GenBank/DDBJ databases">
        <authorList>
            <person name="Evans L.H."/>
            <person name="Alamgir A."/>
            <person name="Owens N."/>
            <person name="Weber N.D."/>
            <person name="Virtaneva K."/>
            <person name="Barbian K."/>
            <person name="Babar A."/>
            <person name="Rosenke K."/>
        </authorList>
    </citation>
    <scope>NUCLEOTIDE SEQUENCE</scope>
    <source>
        <strain evidence="1">92-2</strain>
    </source>
</reference>
<proteinExistence type="predicted"/>
<protein>
    <submittedName>
        <fullName evidence="1">Uncharacterized protein</fullName>
    </submittedName>
</protein>
<sequence>MMKREVSPSLFSLHYLQSICTDVSRYIPPNPGLSRLFSTSYYVTHHLAARRAGVPSSA</sequence>
<accession>A0A212JAW7</accession>